<protein>
    <submittedName>
        <fullName evidence="1">Transposase</fullName>
    </submittedName>
</protein>
<evidence type="ECO:0000313" key="1">
    <source>
        <dbReference type="EMBL" id="MER6434723.1"/>
    </source>
</evidence>
<accession>A0ABV1ULV2</accession>
<organism evidence="1 2">
    <name type="scientific">Streptomyces sp. 900105245</name>
    <dbReference type="NCBI Taxonomy" id="3154379"/>
    <lineage>
        <taxon>Bacteria</taxon>
        <taxon>Bacillati</taxon>
        <taxon>Actinomycetota</taxon>
        <taxon>Actinomycetes</taxon>
        <taxon>Kitasatosporales</taxon>
        <taxon>Streptomycetaceae</taxon>
        <taxon>Streptomyces</taxon>
    </lineage>
</organism>
<evidence type="ECO:0000313" key="2">
    <source>
        <dbReference type="Proteomes" id="UP001470023"/>
    </source>
</evidence>
<dbReference type="Proteomes" id="UP001470023">
    <property type="component" value="Unassembled WGS sequence"/>
</dbReference>
<dbReference type="EMBL" id="JBEPAZ010000202">
    <property type="protein sequence ID" value="MER6434723.1"/>
    <property type="molecule type" value="Genomic_DNA"/>
</dbReference>
<proteinExistence type="predicted"/>
<comment type="caution">
    <text evidence="1">The sequence shown here is derived from an EMBL/GenBank/DDBJ whole genome shotgun (WGS) entry which is preliminary data.</text>
</comment>
<sequence length="60" mass="6703">MTLSGIAQMLRRHGWSRQIPARRASILASSSAARSWWCGTTVRLVGRRPGPGSDPWDNWP</sequence>
<name>A0ABV1ULV2_9ACTN</name>
<gene>
    <name evidence="1" type="ORF">ABT272_45675</name>
</gene>
<reference evidence="1 2" key="1">
    <citation type="submission" date="2024-06" db="EMBL/GenBank/DDBJ databases">
        <title>The Natural Products Discovery Center: Release of the First 8490 Sequenced Strains for Exploring Actinobacteria Biosynthetic Diversity.</title>
        <authorList>
            <person name="Kalkreuter E."/>
            <person name="Kautsar S.A."/>
            <person name="Yang D."/>
            <person name="Bader C.D."/>
            <person name="Teijaro C.N."/>
            <person name="Fluegel L."/>
            <person name="Davis C.M."/>
            <person name="Simpson J.R."/>
            <person name="Lauterbach L."/>
            <person name="Steele A.D."/>
            <person name="Gui C."/>
            <person name="Meng S."/>
            <person name="Li G."/>
            <person name="Viehrig K."/>
            <person name="Ye F."/>
            <person name="Su P."/>
            <person name="Kiefer A.F."/>
            <person name="Nichols A."/>
            <person name="Cepeda A.J."/>
            <person name="Yan W."/>
            <person name="Fan B."/>
            <person name="Jiang Y."/>
            <person name="Adhikari A."/>
            <person name="Zheng C.-J."/>
            <person name="Schuster L."/>
            <person name="Cowan T.M."/>
            <person name="Smanski M.J."/>
            <person name="Chevrette M.G."/>
            <person name="De Carvalho L.P.S."/>
            <person name="Shen B."/>
        </authorList>
    </citation>
    <scope>NUCLEOTIDE SEQUENCE [LARGE SCALE GENOMIC DNA]</scope>
    <source>
        <strain evidence="1 2">NPDC001166</strain>
    </source>
</reference>
<keyword evidence="2" id="KW-1185">Reference proteome</keyword>
<feature type="non-terminal residue" evidence="1">
    <location>
        <position position="60"/>
    </location>
</feature>